<dbReference type="GO" id="GO:0031118">
    <property type="term" value="P:rRNA pseudouridine synthesis"/>
    <property type="evidence" value="ECO:0007669"/>
    <property type="project" value="TreeGrafter"/>
</dbReference>
<reference evidence="6 7" key="1">
    <citation type="journal article" date="2013" name="Curr. Biol.">
        <title>The Genome of the Foraminiferan Reticulomyxa filosa.</title>
        <authorList>
            <person name="Glockner G."/>
            <person name="Hulsmann N."/>
            <person name="Schleicher M."/>
            <person name="Noegel A.A."/>
            <person name="Eichinger L."/>
            <person name="Gallinger C."/>
            <person name="Pawlowski J."/>
            <person name="Sierra R."/>
            <person name="Euteneuer U."/>
            <person name="Pillet L."/>
            <person name="Moustafa A."/>
            <person name="Platzer M."/>
            <person name="Groth M."/>
            <person name="Szafranski K."/>
            <person name="Schliwa M."/>
        </authorList>
    </citation>
    <scope>NUCLEOTIDE SEQUENCE [LARGE SCALE GENOMIC DNA]</scope>
</reference>
<dbReference type="InterPro" id="IPR004521">
    <property type="entry name" value="Uncharacterised_CHP00451"/>
</dbReference>
<dbReference type="OMA" id="GPFKEDE"/>
<dbReference type="InterPro" id="IPR020103">
    <property type="entry name" value="PsdUridine_synth_cat_dom_sf"/>
</dbReference>
<dbReference type="SMART" id="SM00359">
    <property type="entry name" value="PUA"/>
    <property type="match status" value="1"/>
</dbReference>
<feature type="compositionally biased region" description="Polar residues" evidence="3">
    <location>
        <begin position="409"/>
        <end position="421"/>
    </location>
</feature>
<dbReference type="GO" id="GO:1990481">
    <property type="term" value="P:mRNA pseudouridine synthesis"/>
    <property type="evidence" value="ECO:0007669"/>
    <property type="project" value="TreeGrafter"/>
</dbReference>
<dbReference type="GO" id="GO:0031120">
    <property type="term" value="P:snRNA pseudouridine synthesis"/>
    <property type="evidence" value="ECO:0007669"/>
    <property type="project" value="TreeGrafter"/>
</dbReference>
<dbReference type="CDD" id="cd02572">
    <property type="entry name" value="PseudoU_synth_hDyskerin"/>
    <property type="match status" value="1"/>
</dbReference>
<dbReference type="AlphaFoldDB" id="X6NJC6"/>
<gene>
    <name evidence="6" type="ORF">RFI_11120</name>
</gene>
<proteinExistence type="inferred from homology"/>
<evidence type="ECO:0000256" key="1">
    <source>
        <dbReference type="ARBA" id="ARBA00008999"/>
    </source>
</evidence>
<dbReference type="InterPro" id="IPR015947">
    <property type="entry name" value="PUA-like_sf"/>
</dbReference>
<accession>X6NJC6</accession>
<dbReference type="Pfam" id="PF01509">
    <property type="entry name" value="TruB_N"/>
    <property type="match status" value="1"/>
</dbReference>
<evidence type="ECO:0000259" key="4">
    <source>
        <dbReference type="SMART" id="SM00359"/>
    </source>
</evidence>
<sequence length="476" mass="54240">MAEEHVILPSKEQPKITSEDWPLLLKVSVEKIIKSVRKATRYSAPKKKKKEIKISQNKNETKNRYGVINLDKPPRPSSHEVVTWVKNALKELQVEKTGHSGTLDPQVSGNLLVTIDRGTRLVKSQQNAGKEYVGIIRLHGKVERDQLLKALRKLQGPIYQRPPILSAVARRLRVRTIHWCKLLEYNEERGLAVVHISCQAGTYIRTLCIHVGMLCGVGAHMQELRRVRSGHLGERDNMVTMHDVLDAAWLYRTHGDESYLRRVVMPLEVLLTHYKRIIVKDSSVNAICYGGKIMIPGLLRFDSNIEMGEEIVVVTTKGEAVCLANAQMTSNQMGCVDHGVVAKIKRVIMDRDKYPRKWGLGPHAIQKQKMIQTGTLDKHGKPNQLTPKEWTDAHPDYSKSEYAIKQESDPSTAYLQQQTETKTSKKRSASQMDLDAPPTKKVKVQKTEMDDEETEETEETEEPKEKKKRKEEKEKN</sequence>
<dbReference type="SUPFAM" id="SSF55120">
    <property type="entry name" value="Pseudouridine synthase"/>
    <property type="match status" value="1"/>
</dbReference>
<dbReference type="Pfam" id="PF16198">
    <property type="entry name" value="TruB_C_2"/>
    <property type="match status" value="1"/>
</dbReference>
<dbReference type="Pfam" id="PF08068">
    <property type="entry name" value="DKCLD"/>
    <property type="match status" value="1"/>
</dbReference>
<feature type="domain" description="PUA" evidence="4">
    <location>
        <begin position="275"/>
        <end position="349"/>
    </location>
</feature>
<dbReference type="GO" id="GO:0009982">
    <property type="term" value="F:pseudouridine synthase activity"/>
    <property type="evidence" value="ECO:0007669"/>
    <property type="project" value="InterPro"/>
</dbReference>
<dbReference type="NCBIfam" id="NF003280">
    <property type="entry name" value="PRK04270.1"/>
    <property type="match status" value="1"/>
</dbReference>
<dbReference type="Pfam" id="PF01472">
    <property type="entry name" value="PUA"/>
    <property type="match status" value="1"/>
</dbReference>
<organism evidence="6 7">
    <name type="scientific">Reticulomyxa filosa</name>
    <dbReference type="NCBI Taxonomy" id="46433"/>
    <lineage>
        <taxon>Eukaryota</taxon>
        <taxon>Sar</taxon>
        <taxon>Rhizaria</taxon>
        <taxon>Retaria</taxon>
        <taxon>Foraminifera</taxon>
        <taxon>Monothalamids</taxon>
        <taxon>Reticulomyxidae</taxon>
        <taxon>Reticulomyxa</taxon>
    </lineage>
</organism>
<comment type="similarity">
    <text evidence="1">Belongs to the pseudouridine synthase TruB family.</text>
</comment>
<feature type="domain" description="Dyskerin-like" evidence="5">
    <location>
        <begin position="53"/>
        <end position="82"/>
    </location>
</feature>
<feature type="compositionally biased region" description="Acidic residues" evidence="3">
    <location>
        <begin position="449"/>
        <end position="462"/>
    </location>
</feature>
<evidence type="ECO:0000313" key="6">
    <source>
        <dbReference type="EMBL" id="ETO26018.1"/>
    </source>
</evidence>
<dbReference type="InterPro" id="IPR036974">
    <property type="entry name" value="PUA_sf"/>
</dbReference>
<evidence type="ECO:0000256" key="2">
    <source>
        <dbReference type="ARBA" id="ARBA00023235"/>
    </source>
</evidence>
<dbReference type="GO" id="GO:0031429">
    <property type="term" value="C:box H/ACA snoRNP complex"/>
    <property type="evidence" value="ECO:0007669"/>
    <property type="project" value="TreeGrafter"/>
</dbReference>
<dbReference type="EMBL" id="ASPP01008141">
    <property type="protein sequence ID" value="ETO26018.1"/>
    <property type="molecule type" value="Genomic_DNA"/>
</dbReference>
<name>X6NJC6_RETFI</name>
<dbReference type="SUPFAM" id="SSF88697">
    <property type="entry name" value="PUA domain-like"/>
    <property type="match status" value="1"/>
</dbReference>
<dbReference type="InterPro" id="IPR002501">
    <property type="entry name" value="PsdUridine_synth_N"/>
</dbReference>
<dbReference type="InterPro" id="IPR002478">
    <property type="entry name" value="PUA"/>
</dbReference>
<dbReference type="PROSITE" id="PS50890">
    <property type="entry name" value="PUA"/>
    <property type="match status" value="1"/>
</dbReference>
<protein>
    <submittedName>
        <fullName evidence="6">Uncharacterized protein</fullName>
    </submittedName>
</protein>
<dbReference type="InterPro" id="IPR012960">
    <property type="entry name" value="Dyskerin-like"/>
</dbReference>
<evidence type="ECO:0000313" key="7">
    <source>
        <dbReference type="Proteomes" id="UP000023152"/>
    </source>
</evidence>
<comment type="caution">
    <text evidence="6">The sequence shown here is derived from an EMBL/GenBank/DDBJ whole genome shotgun (WGS) entry which is preliminary data.</text>
</comment>
<keyword evidence="7" id="KW-1185">Reference proteome</keyword>
<feature type="compositionally biased region" description="Basic and acidic residues" evidence="3">
    <location>
        <begin position="389"/>
        <end position="408"/>
    </location>
</feature>
<dbReference type="Gene3D" id="2.30.130.10">
    <property type="entry name" value="PUA domain"/>
    <property type="match status" value="1"/>
</dbReference>
<dbReference type="PANTHER" id="PTHR23127:SF0">
    <property type="entry name" value="H_ACA RIBONUCLEOPROTEIN COMPLEX SUBUNIT DKC1"/>
    <property type="match status" value="1"/>
</dbReference>
<dbReference type="NCBIfam" id="TIGR00451">
    <property type="entry name" value="unchar_dom_2"/>
    <property type="match status" value="1"/>
</dbReference>
<dbReference type="NCBIfam" id="TIGR00425">
    <property type="entry name" value="CBF5"/>
    <property type="match status" value="1"/>
</dbReference>
<dbReference type="Proteomes" id="UP000023152">
    <property type="component" value="Unassembled WGS sequence"/>
</dbReference>
<dbReference type="SMART" id="SM01136">
    <property type="entry name" value="DKCLD"/>
    <property type="match status" value="1"/>
</dbReference>
<keyword evidence="2" id="KW-0413">Isomerase</keyword>
<dbReference type="OrthoDB" id="10250002at2759"/>
<dbReference type="CDD" id="cd21148">
    <property type="entry name" value="PUA_Cbf5"/>
    <property type="match status" value="1"/>
</dbReference>
<evidence type="ECO:0000259" key="5">
    <source>
        <dbReference type="SMART" id="SM01136"/>
    </source>
</evidence>
<dbReference type="FunFam" id="3.30.2350.10:FF:000001">
    <property type="entry name" value="H/ACA ribonucleoprotein complex subunit CBF5"/>
    <property type="match status" value="1"/>
</dbReference>
<evidence type="ECO:0000256" key="3">
    <source>
        <dbReference type="SAM" id="MobiDB-lite"/>
    </source>
</evidence>
<dbReference type="Gene3D" id="3.30.2350.10">
    <property type="entry name" value="Pseudouridine synthase"/>
    <property type="match status" value="1"/>
</dbReference>
<dbReference type="InterPro" id="IPR032819">
    <property type="entry name" value="TruB_C"/>
</dbReference>
<dbReference type="InterPro" id="IPR004802">
    <property type="entry name" value="tRNA_PsdUridine_synth_B_fam"/>
</dbReference>
<dbReference type="GO" id="GO:0000495">
    <property type="term" value="P:box H/ACA sno(s)RNA 3'-end processing"/>
    <property type="evidence" value="ECO:0007669"/>
    <property type="project" value="TreeGrafter"/>
</dbReference>
<dbReference type="PANTHER" id="PTHR23127">
    <property type="entry name" value="CENTROMERE/MICROTUBULE BINDING PROTEIN CBF5"/>
    <property type="match status" value="1"/>
</dbReference>
<dbReference type="GO" id="GO:0003723">
    <property type="term" value="F:RNA binding"/>
    <property type="evidence" value="ECO:0007669"/>
    <property type="project" value="InterPro"/>
</dbReference>
<feature type="region of interest" description="Disordered" evidence="3">
    <location>
        <begin position="374"/>
        <end position="476"/>
    </location>
</feature>